<name>A5GAS4_GEOUR</name>
<keyword evidence="2" id="KW-0479">Metal-binding</keyword>
<dbReference type="SUPFAM" id="SSF56762">
    <property type="entry name" value="HydB/Nqo4-like"/>
    <property type="match status" value="1"/>
</dbReference>
<dbReference type="PANTHER" id="PTHR43600">
    <property type="entry name" value="COENZYME F420 HYDROGENASE, SUBUNIT ALPHA"/>
    <property type="match status" value="1"/>
</dbReference>
<dbReference type="OrthoDB" id="9761717at2"/>
<keyword evidence="2" id="KW-0460">Magnesium</keyword>
<dbReference type="RefSeq" id="WP_011938049.1">
    <property type="nucleotide sequence ID" value="NC_009483.1"/>
</dbReference>
<organism evidence="3 4">
    <name type="scientific">Geotalea uraniireducens (strain Rf4)</name>
    <name type="common">Geobacter uraniireducens</name>
    <dbReference type="NCBI Taxonomy" id="351605"/>
    <lineage>
        <taxon>Bacteria</taxon>
        <taxon>Pseudomonadati</taxon>
        <taxon>Thermodesulfobacteriota</taxon>
        <taxon>Desulfuromonadia</taxon>
        <taxon>Geobacterales</taxon>
        <taxon>Geobacteraceae</taxon>
        <taxon>Geotalea</taxon>
    </lineage>
</organism>
<feature type="binding site" evidence="2">
    <location>
        <position position="65"/>
    </location>
    <ligand>
        <name>Fe cation</name>
        <dbReference type="ChEBI" id="CHEBI:24875"/>
    </ligand>
</feature>
<sequence length="425" mass="46194">MSNVIEIKPLTRVEGHGIARVYMDGKRAERVELALTEPPRLFEALLLGKSFEEVPEIICRICSLCSTIHRVTSLLAVENALGIDVSEETRLYRELIVNGGHIQSHALHLFCLALPDYYNAASFADLATHAPELLKLGLRIKGVGNLIQETVGGRLIHPVNIVPGGMGKRVNHAGLRELQVALETILPDTIEACNLFASFAVPGPPLPRSIFMAVQGETSSPLFGDRLDLSNGRSFMASNYREALPEKVIGHSYAKQSRFEGEAVIVGALARLNVGMGLTTMANQAFLDAREKLIDTDIRGNNLAQAIELILAVECSLEIIATLLSFETKPDRPVSIAPRKGSGSAATEAPRGVLIHSYSFDNRGFCTAADIITPTAINQAAMERDLLALAREMEGADEAELKLKLEMLVRAYDPCISCAVHLVRL</sequence>
<dbReference type="GO" id="GO:0008901">
    <property type="term" value="F:ferredoxin hydrogenase activity"/>
    <property type="evidence" value="ECO:0007669"/>
    <property type="project" value="InterPro"/>
</dbReference>
<keyword evidence="4" id="KW-1185">Reference proteome</keyword>
<feature type="binding site" evidence="2">
    <location>
        <position position="43"/>
    </location>
    <ligand>
        <name>Mg(2+)</name>
        <dbReference type="ChEBI" id="CHEBI:18420"/>
    </ligand>
</feature>
<dbReference type="PANTHER" id="PTHR43600:SF4">
    <property type="entry name" value="CYTOSOLIC NIFE-HYDROGENASE, ALPHA SUBUNIT"/>
    <property type="match status" value="1"/>
</dbReference>
<feature type="binding site" evidence="2">
    <location>
        <position position="415"/>
    </location>
    <ligand>
        <name>Ni(2+)</name>
        <dbReference type="ChEBI" id="CHEBI:49786"/>
    </ligand>
</feature>
<dbReference type="GO" id="GO:0016151">
    <property type="term" value="F:nickel cation binding"/>
    <property type="evidence" value="ECO:0007669"/>
    <property type="project" value="InterPro"/>
</dbReference>
<dbReference type="Proteomes" id="UP000006695">
    <property type="component" value="Chromosome"/>
</dbReference>
<dbReference type="PROSITE" id="PS00508">
    <property type="entry name" value="NI_HGENASE_L_2"/>
    <property type="match status" value="1"/>
</dbReference>
<dbReference type="EMBL" id="CP000698">
    <property type="protein sequence ID" value="ABQ25327.1"/>
    <property type="molecule type" value="Genomic_DNA"/>
</dbReference>
<comment type="cofactor">
    <cofactor evidence="2">
        <name>Fe cation</name>
        <dbReference type="ChEBI" id="CHEBI:24875"/>
    </cofactor>
</comment>
<evidence type="ECO:0000256" key="1">
    <source>
        <dbReference type="ARBA" id="ARBA00023002"/>
    </source>
</evidence>
<evidence type="ECO:0000313" key="4">
    <source>
        <dbReference type="Proteomes" id="UP000006695"/>
    </source>
</evidence>
<dbReference type="STRING" id="351605.Gura_1122"/>
<evidence type="ECO:0000256" key="2">
    <source>
        <dbReference type="PIRSR" id="PIRSR601501-1"/>
    </source>
</evidence>
<dbReference type="InterPro" id="IPR029014">
    <property type="entry name" value="NiFe-Hase_large"/>
</dbReference>
<dbReference type="InterPro" id="IPR018194">
    <property type="entry name" value="Ni-dep_hyd_lsu_Ni_BS"/>
</dbReference>
<dbReference type="AlphaFoldDB" id="A5GAS4"/>
<dbReference type="KEGG" id="gur:Gura_1122"/>
<feature type="binding site" evidence="2">
    <location>
        <position position="65"/>
    </location>
    <ligand>
        <name>Ni(2+)</name>
        <dbReference type="ChEBI" id="CHEBI:49786"/>
    </ligand>
</feature>
<keyword evidence="2" id="KW-0533">Nickel</keyword>
<accession>A5GAS4</accession>
<dbReference type="HOGENOM" id="CLU_044556_0_0_7"/>
<dbReference type="Gene3D" id="1.10.645.10">
    <property type="entry name" value="Cytochrome-c3 Hydrogenase, chain B"/>
    <property type="match status" value="1"/>
</dbReference>
<feature type="binding site" evidence="2">
    <location>
        <position position="62"/>
    </location>
    <ligand>
        <name>Mg(2+)</name>
        <dbReference type="ChEBI" id="CHEBI:18420"/>
    </ligand>
</feature>
<gene>
    <name evidence="3" type="ordered locus">Gura_1122</name>
</gene>
<feature type="binding site" evidence="2">
    <location>
        <position position="418"/>
    </location>
    <ligand>
        <name>Fe cation</name>
        <dbReference type="ChEBI" id="CHEBI:24875"/>
    </ligand>
</feature>
<reference evidence="3 4" key="1">
    <citation type="submission" date="2007-05" db="EMBL/GenBank/DDBJ databases">
        <title>Complete sequence of Geobacter uraniireducens Rf4.</title>
        <authorList>
            <consortium name="US DOE Joint Genome Institute"/>
            <person name="Copeland A."/>
            <person name="Lucas S."/>
            <person name="Lapidus A."/>
            <person name="Barry K."/>
            <person name="Detter J.C."/>
            <person name="Glavina del Rio T."/>
            <person name="Hammon N."/>
            <person name="Israni S."/>
            <person name="Dalin E."/>
            <person name="Tice H."/>
            <person name="Pitluck S."/>
            <person name="Chertkov O."/>
            <person name="Brettin T."/>
            <person name="Bruce D."/>
            <person name="Han C."/>
            <person name="Schmutz J."/>
            <person name="Larimer F."/>
            <person name="Land M."/>
            <person name="Hauser L."/>
            <person name="Kyrpides N."/>
            <person name="Mikhailova N."/>
            <person name="Shelobolina E."/>
            <person name="Aklujkar M."/>
            <person name="Lovley D."/>
            <person name="Richardson P."/>
        </authorList>
    </citation>
    <scope>NUCLEOTIDE SEQUENCE [LARGE SCALE GENOMIC DNA]</scope>
    <source>
        <strain evidence="4">ATCC BAA-1134 / JCM 13001 / Rf4</strain>
    </source>
</reference>
<keyword evidence="1" id="KW-0560">Oxidoreductase</keyword>
<feature type="binding site" evidence="2">
    <location>
        <position position="421"/>
    </location>
    <ligand>
        <name>Mg(2+)</name>
        <dbReference type="ChEBI" id="CHEBI:18420"/>
    </ligand>
</feature>
<dbReference type="InterPro" id="IPR001501">
    <property type="entry name" value="Ni-dep_hyd_lsu"/>
</dbReference>
<proteinExistence type="predicted"/>
<feature type="binding site" evidence="2">
    <location>
        <position position="371"/>
    </location>
    <ligand>
        <name>Mg(2+)</name>
        <dbReference type="ChEBI" id="CHEBI:18420"/>
    </ligand>
</feature>
<dbReference type="Pfam" id="PF00374">
    <property type="entry name" value="NiFeSe_Hases"/>
    <property type="match status" value="2"/>
</dbReference>
<protein>
    <submittedName>
        <fullName evidence="3">Nickel-dependent hydrogenase, large subunit</fullName>
    </submittedName>
</protein>
<comment type="cofactor">
    <cofactor evidence="2">
        <name>Ni(2+)</name>
        <dbReference type="ChEBI" id="CHEBI:49786"/>
    </cofactor>
</comment>
<evidence type="ECO:0000313" key="3">
    <source>
        <dbReference type="EMBL" id="ABQ25327.1"/>
    </source>
</evidence>
<keyword evidence="2" id="KW-0408">Iron</keyword>